<proteinExistence type="predicted"/>
<organism evidence="2 3">
    <name type="scientific">Limnoglobus roseus</name>
    <dbReference type="NCBI Taxonomy" id="2598579"/>
    <lineage>
        <taxon>Bacteria</taxon>
        <taxon>Pseudomonadati</taxon>
        <taxon>Planctomycetota</taxon>
        <taxon>Planctomycetia</taxon>
        <taxon>Gemmatales</taxon>
        <taxon>Gemmataceae</taxon>
        <taxon>Limnoglobus</taxon>
    </lineage>
</organism>
<evidence type="ECO:0000313" key="2">
    <source>
        <dbReference type="EMBL" id="QEL20877.1"/>
    </source>
</evidence>
<dbReference type="Proteomes" id="UP000324974">
    <property type="component" value="Chromosome"/>
</dbReference>
<name>A0A5C1ARU5_9BACT</name>
<reference evidence="3" key="1">
    <citation type="submission" date="2019-08" db="EMBL/GenBank/DDBJ databases">
        <title>Limnoglobus roseus gen. nov., sp. nov., a novel freshwater planctomycete with a giant genome from the family Gemmataceae.</title>
        <authorList>
            <person name="Kulichevskaya I.S."/>
            <person name="Naumoff D.G."/>
            <person name="Miroshnikov K."/>
            <person name="Ivanova A."/>
            <person name="Philippov D.A."/>
            <person name="Hakobyan A."/>
            <person name="Rijpstra I.C."/>
            <person name="Sinninghe Damste J.S."/>
            <person name="Liesack W."/>
            <person name="Dedysh S.N."/>
        </authorList>
    </citation>
    <scope>NUCLEOTIDE SEQUENCE [LARGE SCALE GENOMIC DNA]</scope>
    <source>
        <strain evidence="3">PX52</strain>
    </source>
</reference>
<feature type="coiled-coil region" evidence="1">
    <location>
        <begin position="409"/>
        <end position="443"/>
    </location>
</feature>
<dbReference type="KEGG" id="lrs:PX52LOC_07998"/>
<sequence>MLNILRYFHALHNGDTLPFALTFAKRAVRHGAEAAAVAFLFDRLVAQDYAVGRGGRTRHGPCRPARADTPTDRRAAGIVVGKHVVFDDKGKMPSDVAKAAGVLQVLTMPTGLDFQVEIEMPPELEKAMGKDPLLMQKMQDAVKVVYTELVKDLGKSFASFEVAGRLKRDLVDPEGLKSLLEKIKKSVDEELNYAKDEANKAALACYNKYLESRAEYKKYKIQIATKVVGGVIGLTAGIATTSTAPFTGGLSGAVAIIGIIKSGITIFTEIGSALLEVETAFKLLEKQIVILEKAFVTAKGKVTTLGKANEAAGIVLKQFLGISGPTIKQASEQVEVVKSKTQGIDLKSHALAQTLNKVIKQSEAFETELLSQAYLSLDAKGVSEEAISKHVGKIKERLHKSVTPLNQKLMDLIGEIGKLQRRVKNMEAAIKPVETKVKGLEEQQGKGFEVFEFVLSFSDIVLVPVTAGVSGDWANVGRDLAIAVGQWDYDKVTELALEGTPLKRK</sequence>
<protein>
    <submittedName>
        <fullName evidence="2">Uncharacterized protein</fullName>
    </submittedName>
</protein>
<evidence type="ECO:0000313" key="3">
    <source>
        <dbReference type="Proteomes" id="UP000324974"/>
    </source>
</evidence>
<evidence type="ECO:0000256" key="1">
    <source>
        <dbReference type="SAM" id="Coils"/>
    </source>
</evidence>
<dbReference type="EMBL" id="CP042425">
    <property type="protein sequence ID" value="QEL20877.1"/>
    <property type="molecule type" value="Genomic_DNA"/>
</dbReference>
<keyword evidence="1" id="KW-0175">Coiled coil</keyword>
<keyword evidence="3" id="KW-1185">Reference proteome</keyword>
<dbReference type="AlphaFoldDB" id="A0A5C1ARU5"/>
<accession>A0A5C1ARU5</accession>
<gene>
    <name evidence="2" type="ORF">PX52LOC_07998</name>
</gene>